<keyword evidence="2" id="KW-1185">Reference proteome</keyword>
<dbReference type="OrthoDB" id="2971595at2"/>
<organism evidence="1 2">
    <name type="scientific">Kroppenstedtia eburnea</name>
    <dbReference type="NCBI Taxonomy" id="714067"/>
    <lineage>
        <taxon>Bacteria</taxon>
        <taxon>Bacillati</taxon>
        <taxon>Bacillota</taxon>
        <taxon>Bacilli</taxon>
        <taxon>Bacillales</taxon>
        <taxon>Thermoactinomycetaceae</taxon>
        <taxon>Kroppenstedtia</taxon>
    </lineage>
</organism>
<protein>
    <submittedName>
        <fullName evidence="1">SR1 protein</fullName>
    </submittedName>
</protein>
<evidence type="ECO:0000313" key="2">
    <source>
        <dbReference type="Proteomes" id="UP000186795"/>
    </source>
</evidence>
<dbReference type="Pfam" id="PF13790">
    <property type="entry name" value="SR1P"/>
    <property type="match status" value="1"/>
</dbReference>
<name>A0A1N7J684_9BACL</name>
<dbReference type="AlphaFoldDB" id="A0A1N7J684"/>
<reference evidence="2" key="1">
    <citation type="submission" date="2017-01" db="EMBL/GenBank/DDBJ databases">
        <authorList>
            <person name="Varghese N."/>
            <person name="Submissions S."/>
        </authorList>
    </citation>
    <scope>NUCLEOTIDE SEQUENCE [LARGE SCALE GENOMIC DNA]</scope>
    <source>
        <strain evidence="2">DSM 45196</strain>
    </source>
</reference>
<gene>
    <name evidence="1" type="ORF">SAMN05421790_101773</name>
</gene>
<dbReference type="EMBL" id="FTOD01000001">
    <property type="protein sequence ID" value="SIS44873.1"/>
    <property type="molecule type" value="Genomic_DNA"/>
</dbReference>
<sequence>MEAIICQTCDGIITYVDSEKSGTLYGTCPDCTEPSSDEE</sequence>
<dbReference type="InterPro" id="IPR025236">
    <property type="entry name" value="SR1P"/>
</dbReference>
<proteinExistence type="predicted"/>
<accession>A0A1N7J684</accession>
<evidence type="ECO:0000313" key="1">
    <source>
        <dbReference type="EMBL" id="SIS44873.1"/>
    </source>
</evidence>
<dbReference type="Proteomes" id="UP000186795">
    <property type="component" value="Unassembled WGS sequence"/>
</dbReference>
<dbReference type="RefSeq" id="WP_009709154.1">
    <property type="nucleotide sequence ID" value="NZ_CP048103.1"/>
</dbReference>